<feature type="compositionally biased region" description="Low complexity" evidence="1">
    <location>
        <begin position="363"/>
        <end position="376"/>
    </location>
</feature>
<feature type="compositionally biased region" description="Basic residues" evidence="1">
    <location>
        <begin position="123"/>
        <end position="134"/>
    </location>
</feature>
<evidence type="ECO:0000313" key="2">
    <source>
        <dbReference type="EMBL" id="GBP18038.1"/>
    </source>
</evidence>
<accession>A0A4C1TVV3</accession>
<reference evidence="2 3" key="1">
    <citation type="journal article" date="2019" name="Commun. Biol.">
        <title>The bagworm genome reveals a unique fibroin gene that provides high tensile strength.</title>
        <authorList>
            <person name="Kono N."/>
            <person name="Nakamura H."/>
            <person name="Ohtoshi R."/>
            <person name="Tomita M."/>
            <person name="Numata K."/>
            <person name="Arakawa K."/>
        </authorList>
    </citation>
    <scope>NUCLEOTIDE SEQUENCE [LARGE SCALE GENOMIC DNA]</scope>
</reference>
<evidence type="ECO:0000313" key="3">
    <source>
        <dbReference type="Proteomes" id="UP000299102"/>
    </source>
</evidence>
<evidence type="ECO:0000256" key="1">
    <source>
        <dbReference type="SAM" id="MobiDB-lite"/>
    </source>
</evidence>
<keyword evidence="3" id="KW-1185">Reference proteome</keyword>
<feature type="region of interest" description="Disordered" evidence="1">
    <location>
        <begin position="115"/>
        <end position="145"/>
    </location>
</feature>
<comment type="caution">
    <text evidence="2">The sequence shown here is derived from an EMBL/GenBank/DDBJ whole genome shotgun (WGS) entry which is preliminary data.</text>
</comment>
<organism evidence="2 3">
    <name type="scientific">Eumeta variegata</name>
    <name type="common">Bagworm moth</name>
    <name type="synonym">Eumeta japonica</name>
    <dbReference type="NCBI Taxonomy" id="151549"/>
    <lineage>
        <taxon>Eukaryota</taxon>
        <taxon>Metazoa</taxon>
        <taxon>Ecdysozoa</taxon>
        <taxon>Arthropoda</taxon>
        <taxon>Hexapoda</taxon>
        <taxon>Insecta</taxon>
        <taxon>Pterygota</taxon>
        <taxon>Neoptera</taxon>
        <taxon>Endopterygota</taxon>
        <taxon>Lepidoptera</taxon>
        <taxon>Glossata</taxon>
        <taxon>Ditrysia</taxon>
        <taxon>Tineoidea</taxon>
        <taxon>Psychidae</taxon>
        <taxon>Oiketicinae</taxon>
        <taxon>Eumeta</taxon>
    </lineage>
</organism>
<name>A0A4C1TVV3_EUMVA</name>
<proteinExistence type="predicted"/>
<feature type="region of interest" description="Disordered" evidence="1">
    <location>
        <begin position="357"/>
        <end position="376"/>
    </location>
</feature>
<dbReference type="EMBL" id="BGZK01000092">
    <property type="protein sequence ID" value="GBP18038.1"/>
    <property type="molecule type" value="Genomic_DNA"/>
</dbReference>
<dbReference type="Proteomes" id="UP000299102">
    <property type="component" value="Unassembled WGS sequence"/>
</dbReference>
<gene>
    <name evidence="2" type="ORF">EVAR_16984_1</name>
</gene>
<protein>
    <submittedName>
        <fullName evidence="2">Uncharacterized protein</fullName>
    </submittedName>
</protein>
<sequence>MCRRELFTVAAPQAWGATGGDYGPRALVLSRIKKISICDTLTASHGGNRFSKAGPLKMRPAGRAREGPGRRTFAVIAQGRRERRVASVPHKLFDTPGAYITSMWTDRHEITRRVSAARSSDKGRKRIEKRHKKAVTTPARPPPGRIQRADTLLYKATALRGTERYDVRHGNDQHILKNTNKVKFTRALVADAGRWAEWNAKANKKIHVFDWPVTSPRALGFAYSLRVLRYRHCLSARSVIAKRSRYSRVVRTPLAQKQRSAPDARARRIRCYGAGDHVNPWVLDADVTPLTSSSTAYQPLSLFPVAYRQTDELADLNYFFLFFPPRLRLARKPDETHQNIPSEEITMSAMLIQEGNNNDLTEGETGIGTKTSTKIGTETTGKAGAITRSIAWPGSDIDIENDGIVSPCTRAKSQAKPARKLVGRALTAGAAGAPATTGPRFLCADKNPIPFKAARRPGPAAGRHESGHVRVLYRF</sequence>
<dbReference type="AlphaFoldDB" id="A0A4C1TVV3"/>